<reference evidence="11" key="1">
    <citation type="submission" date="2024-06" db="EMBL/GenBank/DDBJ databases">
        <title>Methylostella associata gen. nov., sp. nov., a novel Ancalomicrobiaceae-affiliated facultatively methylotrophic bacteria that feed on methanotrophs of the genus Methylococcus.</title>
        <authorList>
            <person name="Saltykova V."/>
            <person name="Danilova O.V."/>
            <person name="Oshkin I.Y."/>
            <person name="Belova S.E."/>
            <person name="Pimenov N.V."/>
            <person name="Dedysh S.N."/>
        </authorList>
    </citation>
    <scope>NUCLEOTIDE SEQUENCE</scope>
    <source>
        <strain evidence="11">S20</strain>
    </source>
</reference>
<evidence type="ECO:0000256" key="5">
    <source>
        <dbReference type="ARBA" id="ARBA00022989"/>
    </source>
</evidence>
<dbReference type="EMBL" id="CP158568">
    <property type="protein sequence ID" value="XBY45674.1"/>
    <property type="molecule type" value="Genomic_DNA"/>
</dbReference>
<keyword evidence="11" id="KW-0966">Cell projection</keyword>
<protein>
    <submittedName>
        <fullName evidence="11">Flagellar motor protein MotB</fullName>
    </submittedName>
</protein>
<evidence type="ECO:0000256" key="1">
    <source>
        <dbReference type="ARBA" id="ARBA00004162"/>
    </source>
</evidence>
<dbReference type="Pfam" id="PF13677">
    <property type="entry name" value="MotB_plug"/>
    <property type="match status" value="1"/>
</dbReference>
<dbReference type="SUPFAM" id="SSF103088">
    <property type="entry name" value="OmpA-like"/>
    <property type="match status" value="1"/>
</dbReference>
<sequence>MAKKKGGHGGGGHGGAWVITFADLMALLMAFFVMLVATANQDQQKLADAAGSLKTAFGVQPEPRRAGMIERDGLPVRKFLRDTSVVEKKADSDFSQERNEKHAKQGPEKNTHDFERAEEEKPKQFLTAAASLRQALSDMPEITELSKHIIMEETDDGLNIRIVDQDGRSMFPEGSKLPYEYTRQVLAKIAPVLAKMPHRIRITGHTSGGRRWTGKGASPWDLSSGRAVVVQDILAGYGVPIDRFESVVGKADTDPLFPNEPNMAANRRIDILLVAEAPPMPPTGLH</sequence>
<dbReference type="InterPro" id="IPR050330">
    <property type="entry name" value="Bact_OuterMem_StrucFunc"/>
</dbReference>
<keyword evidence="11" id="KW-0282">Flagellum</keyword>
<dbReference type="AlphaFoldDB" id="A0AAU7XCX6"/>
<evidence type="ECO:0000256" key="9">
    <source>
        <dbReference type="SAM" id="Phobius"/>
    </source>
</evidence>
<gene>
    <name evidence="11" type="ORF">ABS361_05210</name>
</gene>
<evidence type="ECO:0000256" key="3">
    <source>
        <dbReference type="ARBA" id="ARBA00022475"/>
    </source>
</evidence>
<feature type="region of interest" description="Disordered" evidence="8">
    <location>
        <begin position="88"/>
        <end position="121"/>
    </location>
</feature>
<evidence type="ECO:0000259" key="10">
    <source>
        <dbReference type="PROSITE" id="PS51123"/>
    </source>
</evidence>
<dbReference type="InterPro" id="IPR025713">
    <property type="entry name" value="MotB-like_N_dom"/>
</dbReference>
<evidence type="ECO:0000313" key="11">
    <source>
        <dbReference type="EMBL" id="XBY45674.1"/>
    </source>
</evidence>
<feature type="domain" description="OmpA-like" evidence="10">
    <location>
        <begin position="158"/>
        <end position="277"/>
    </location>
</feature>
<dbReference type="PANTHER" id="PTHR30329">
    <property type="entry name" value="STATOR ELEMENT OF FLAGELLAR MOTOR COMPLEX"/>
    <property type="match status" value="1"/>
</dbReference>
<evidence type="ECO:0000256" key="6">
    <source>
        <dbReference type="ARBA" id="ARBA00023136"/>
    </source>
</evidence>
<comment type="subcellular location">
    <subcellularLocation>
        <location evidence="1">Cell membrane</location>
        <topology evidence="1">Single-pass membrane protein</topology>
    </subcellularLocation>
</comment>
<comment type="similarity">
    <text evidence="2">Belongs to the MotB family.</text>
</comment>
<dbReference type="InterPro" id="IPR006665">
    <property type="entry name" value="OmpA-like"/>
</dbReference>
<evidence type="ECO:0000256" key="4">
    <source>
        <dbReference type="ARBA" id="ARBA00022692"/>
    </source>
</evidence>
<keyword evidence="11" id="KW-0969">Cilium</keyword>
<dbReference type="PROSITE" id="PS51123">
    <property type="entry name" value="OMPA_2"/>
    <property type="match status" value="1"/>
</dbReference>
<evidence type="ECO:0000256" key="2">
    <source>
        <dbReference type="ARBA" id="ARBA00008914"/>
    </source>
</evidence>
<dbReference type="PANTHER" id="PTHR30329:SF21">
    <property type="entry name" value="LIPOPROTEIN YIAD-RELATED"/>
    <property type="match status" value="1"/>
</dbReference>
<dbReference type="Pfam" id="PF00691">
    <property type="entry name" value="OmpA"/>
    <property type="match status" value="1"/>
</dbReference>
<keyword evidence="6 7" id="KW-0472">Membrane</keyword>
<evidence type="ECO:0000256" key="8">
    <source>
        <dbReference type="SAM" id="MobiDB-lite"/>
    </source>
</evidence>
<accession>A0AAU7XCX6</accession>
<dbReference type="Gene3D" id="3.30.1330.60">
    <property type="entry name" value="OmpA-like domain"/>
    <property type="match status" value="1"/>
</dbReference>
<proteinExistence type="inferred from homology"/>
<dbReference type="GO" id="GO:0005886">
    <property type="term" value="C:plasma membrane"/>
    <property type="evidence" value="ECO:0007669"/>
    <property type="project" value="UniProtKB-SubCell"/>
</dbReference>
<keyword evidence="4 9" id="KW-0812">Transmembrane</keyword>
<keyword evidence="3" id="KW-1003">Cell membrane</keyword>
<keyword evidence="5 9" id="KW-1133">Transmembrane helix</keyword>
<name>A0AAU7XCX6_9HYPH</name>
<dbReference type="InterPro" id="IPR036737">
    <property type="entry name" value="OmpA-like_sf"/>
</dbReference>
<dbReference type="RefSeq" id="WP_407050767.1">
    <property type="nucleotide sequence ID" value="NZ_CP158568.1"/>
</dbReference>
<dbReference type="CDD" id="cd07185">
    <property type="entry name" value="OmpA_C-like"/>
    <property type="match status" value="1"/>
</dbReference>
<dbReference type="KEGG" id="mflg:ABS361_05210"/>
<feature type="transmembrane region" description="Helical" evidence="9">
    <location>
        <begin position="15"/>
        <end position="37"/>
    </location>
</feature>
<organism evidence="11">
    <name type="scientific">Methyloraptor flagellatus</name>
    <dbReference type="NCBI Taxonomy" id="3162530"/>
    <lineage>
        <taxon>Bacteria</taxon>
        <taxon>Pseudomonadati</taxon>
        <taxon>Pseudomonadota</taxon>
        <taxon>Alphaproteobacteria</taxon>
        <taxon>Hyphomicrobiales</taxon>
        <taxon>Ancalomicrobiaceae</taxon>
        <taxon>Methyloraptor</taxon>
    </lineage>
</organism>
<evidence type="ECO:0000256" key="7">
    <source>
        <dbReference type="PROSITE-ProRule" id="PRU00473"/>
    </source>
</evidence>